<dbReference type="InterPro" id="IPR000719">
    <property type="entry name" value="Prot_kinase_dom"/>
</dbReference>
<evidence type="ECO:0000259" key="4">
    <source>
        <dbReference type="PROSITE" id="PS50011"/>
    </source>
</evidence>
<dbReference type="InterPro" id="IPR032675">
    <property type="entry name" value="LRR_dom_sf"/>
</dbReference>
<dbReference type="VEuPathDB" id="FungiDB:F503_03376"/>
<dbReference type="InterPro" id="IPR001611">
    <property type="entry name" value="Leu-rich_rpt"/>
</dbReference>
<dbReference type="SUPFAM" id="SSF52058">
    <property type="entry name" value="L domain-like"/>
    <property type="match status" value="1"/>
</dbReference>
<proteinExistence type="predicted"/>
<dbReference type="Proteomes" id="UP000016923">
    <property type="component" value="Unassembled WGS sequence"/>
</dbReference>
<keyword evidence="5" id="KW-0418">Kinase</keyword>
<dbReference type="InterPro" id="IPR011009">
    <property type="entry name" value="Kinase-like_dom_sf"/>
</dbReference>
<dbReference type="HOGENOM" id="CLU_035565_0_0_1"/>
<dbReference type="PANTHER" id="PTHR48056:SF2">
    <property type="entry name" value="RECEPTOR PROTEIN KINASE-LIKE PROTEIN ZAR1"/>
    <property type="match status" value="1"/>
</dbReference>
<evidence type="ECO:0000256" key="3">
    <source>
        <dbReference type="SAM" id="MobiDB-lite"/>
    </source>
</evidence>
<gene>
    <name evidence="5" type="ORF">F503_03376</name>
</gene>
<dbReference type="GO" id="GO:0033612">
    <property type="term" value="F:receptor serine/threonine kinase binding"/>
    <property type="evidence" value="ECO:0007669"/>
    <property type="project" value="TreeGrafter"/>
</dbReference>
<dbReference type="Gene3D" id="3.80.10.10">
    <property type="entry name" value="Ribonuclease Inhibitor"/>
    <property type="match status" value="1"/>
</dbReference>
<dbReference type="PROSITE" id="PS50011">
    <property type="entry name" value="PROTEIN_KINASE_DOM"/>
    <property type="match status" value="1"/>
</dbReference>
<dbReference type="EMBL" id="KE148152">
    <property type="protein sequence ID" value="EPE06949.1"/>
    <property type="molecule type" value="Genomic_DNA"/>
</dbReference>
<dbReference type="SUPFAM" id="SSF56112">
    <property type="entry name" value="Protein kinase-like (PK-like)"/>
    <property type="match status" value="1"/>
</dbReference>
<keyword evidence="1" id="KW-0433">Leucine-rich repeat</keyword>
<feature type="domain" description="Protein kinase" evidence="4">
    <location>
        <begin position="264"/>
        <end position="558"/>
    </location>
</feature>
<keyword evidence="2" id="KW-0677">Repeat</keyword>
<evidence type="ECO:0000256" key="2">
    <source>
        <dbReference type="ARBA" id="ARBA00022737"/>
    </source>
</evidence>
<protein>
    <submittedName>
        <fullName evidence="5">Serine threonine protein kinase</fullName>
    </submittedName>
</protein>
<organism evidence="5 6">
    <name type="scientific">Ophiostoma piceae (strain UAMH 11346)</name>
    <name type="common">Sap stain fungus</name>
    <dbReference type="NCBI Taxonomy" id="1262450"/>
    <lineage>
        <taxon>Eukaryota</taxon>
        <taxon>Fungi</taxon>
        <taxon>Dikarya</taxon>
        <taxon>Ascomycota</taxon>
        <taxon>Pezizomycotina</taxon>
        <taxon>Sordariomycetes</taxon>
        <taxon>Sordariomycetidae</taxon>
        <taxon>Ophiostomatales</taxon>
        <taxon>Ophiostomataceae</taxon>
        <taxon>Ophiostoma</taxon>
    </lineage>
</organism>
<dbReference type="InterPro" id="IPR050647">
    <property type="entry name" value="Plant_LRR-RLKs"/>
</dbReference>
<keyword evidence="6" id="KW-1185">Reference proteome</keyword>
<dbReference type="OrthoDB" id="1668230at2759"/>
<sequence>MTPDNLLTAGHSFLRLLAHTQTPVLVGELTMHSLATLRSSGYQNTGLVKLKLTEHLDTFPCEILDNGRYGVANTLEILDLSGTGISSLPEDFGSRLPRLKIAFFSNCNFKEFPRVLAECPRLEMVAFRSNGMTGWANDKNGGDDPESDFPFPPRLRWLILTENNLQSIPSSIGGCTRLEKCMLAGNGLADLPDALSKCRDLTLLRLAANKLKALPPWLPSMPKLAFLSFAGNPCAGQGVGEESAERATPSFRTSPLPYVDWDRIEFHQVLGEGASGIISKGTIRSEAAADNTTGPSAGGDELTTTNTYRDPVAIKIFRGALTSDGTPYDEMAACLAAGQHDNLVRVHGQIRWNNGIGEDGPYERIEEHLTSKAFKGGLIMELIPPRYRVLGLPPSFDTCTRDCFNKDGQNANKLSEKGVIKILVGVASAAAHLHGLGIAHGDLYAHNILVSDGGKDTSGQYEEAHAILSDFGAATMYESITDVPSTPDLEKLEVLAFGYLVDDLLGLMEAPAGGVEDDGCSTVSSTRHQLSRLYDRCVVPAVADRPTFAAIHEELERM</sequence>
<evidence type="ECO:0000313" key="6">
    <source>
        <dbReference type="Proteomes" id="UP000016923"/>
    </source>
</evidence>
<evidence type="ECO:0000256" key="1">
    <source>
        <dbReference type="ARBA" id="ARBA00022614"/>
    </source>
</evidence>
<dbReference type="PANTHER" id="PTHR48056">
    <property type="entry name" value="LRR RECEPTOR-LIKE SERINE/THREONINE-PROTEIN KINASE-RELATED"/>
    <property type="match status" value="1"/>
</dbReference>
<dbReference type="AlphaFoldDB" id="S3C081"/>
<keyword evidence="5" id="KW-0808">Transferase</keyword>
<reference evidence="5 6" key="1">
    <citation type="journal article" date="2013" name="BMC Genomics">
        <title>The genome and transcriptome of the pine saprophyte Ophiostoma piceae, and a comparison with the bark beetle-associated pine pathogen Grosmannia clavigera.</title>
        <authorList>
            <person name="Haridas S."/>
            <person name="Wang Y."/>
            <person name="Lim L."/>
            <person name="Massoumi Alamouti S."/>
            <person name="Jackman S."/>
            <person name="Docking R."/>
            <person name="Robertson G."/>
            <person name="Birol I."/>
            <person name="Bohlmann J."/>
            <person name="Breuil C."/>
        </authorList>
    </citation>
    <scope>NUCLEOTIDE SEQUENCE [LARGE SCALE GENOMIC DNA]</scope>
    <source>
        <strain evidence="5 6">UAMH 11346</strain>
    </source>
</reference>
<feature type="region of interest" description="Disordered" evidence="3">
    <location>
        <begin position="286"/>
        <end position="305"/>
    </location>
</feature>
<dbReference type="GO" id="GO:0004672">
    <property type="term" value="F:protein kinase activity"/>
    <property type="evidence" value="ECO:0007669"/>
    <property type="project" value="InterPro"/>
</dbReference>
<dbReference type="OMA" id="MVGFKAN"/>
<name>S3C081_OPHP1</name>
<dbReference type="Pfam" id="PF07714">
    <property type="entry name" value="PK_Tyr_Ser-Thr"/>
    <property type="match status" value="1"/>
</dbReference>
<dbReference type="Pfam" id="PF00560">
    <property type="entry name" value="LRR_1"/>
    <property type="match status" value="1"/>
</dbReference>
<accession>S3C081</accession>
<evidence type="ECO:0000313" key="5">
    <source>
        <dbReference type="EMBL" id="EPE06949.1"/>
    </source>
</evidence>
<dbReference type="InterPro" id="IPR001245">
    <property type="entry name" value="Ser-Thr/Tyr_kinase_cat_dom"/>
</dbReference>
<dbReference type="Gene3D" id="1.10.510.10">
    <property type="entry name" value="Transferase(Phosphotransferase) domain 1"/>
    <property type="match status" value="1"/>
</dbReference>
<dbReference type="eggNOG" id="KOG0619">
    <property type="taxonomic scope" value="Eukaryota"/>
</dbReference>
<dbReference type="STRING" id="1262450.S3C081"/>
<dbReference type="GO" id="GO:0005524">
    <property type="term" value="F:ATP binding"/>
    <property type="evidence" value="ECO:0007669"/>
    <property type="project" value="InterPro"/>
</dbReference>